<gene>
    <name evidence="2" type="ORF">CL176_11680</name>
</gene>
<proteinExistence type="predicted"/>
<dbReference type="KEGG" id="abae:CL176_11680"/>
<reference evidence="2 3" key="1">
    <citation type="submission" date="2017-09" db="EMBL/GenBank/DDBJ databases">
        <title>Complete genome sequence of Oxytococcus suis strain ZY16052.</title>
        <authorList>
            <person name="Li F."/>
        </authorList>
    </citation>
    <scope>NUCLEOTIDE SEQUENCE [LARGE SCALE GENOMIC DNA]</scope>
    <source>
        <strain evidence="2 3">ZY16052</strain>
    </source>
</reference>
<name>A0A347WNF0_9LACT</name>
<keyword evidence="3" id="KW-1185">Reference proteome</keyword>
<protein>
    <submittedName>
        <fullName evidence="2">ABC transporter substrate-binding protein</fullName>
    </submittedName>
</protein>
<dbReference type="OrthoDB" id="9776955at2"/>
<dbReference type="PANTHER" id="PTHR35271:SF1">
    <property type="entry name" value="ABC TRANSPORTER, SUBSTRATE-BINDING LIPOPROTEIN"/>
    <property type="match status" value="1"/>
</dbReference>
<dbReference type="AlphaFoldDB" id="A0A347WNF0"/>
<dbReference type="InterPro" id="IPR007487">
    <property type="entry name" value="ABC_transpt-TYRBP-like"/>
</dbReference>
<dbReference type="PANTHER" id="PTHR35271">
    <property type="entry name" value="ABC TRANSPORTER, SUBSTRATE-BINDING LIPOPROTEIN-RELATED"/>
    <property type="match status" value="1"/>
</dbReference>
<evidence type="ECO:0000313" key="3">
    <source>
        <dbReference type="Proteomes" id="UP000263232"/>
    </source>
</evidence>
<dbReference type="EMBL" id="CP023434">
    <property type="protein sequence ID" value="AXY26607.1"/>
    <property type="molecule type" value="Genomic_DNA"/>
</dbReference>
<dbReference type="Gene3D" id="3.40.50.2300">
    <property type="match status" value="2"/>
</dbReference>
<feature type="signal peptide" evidence="1">
    <location>
        <begin position="1"/>
        <end position="30"/>
    </location>
</feature>
<dbReference type="CDD" id="cd06325">
    <property type="entry name" value="PBP1_ABC_unchar_transporter"/>
    <property type="match status" value="1"/>
</dbReference>
<dbReference type="Pfam" id="PF04392">
    <property type="entry name" value="ABC_sub_bind"/>
    <property type="match status" value="1"/>
</dbReference>
<dbReference type="SUPFAM" id="SSF53822">
    <property type="entry name" value="Periplasmic binding protein-like I"/>
    <property type="match status" value="1"/>
</dbReference>
<accession>A0A347WNF0</accession>
<evidence type="ECO:0000256" key="1">
    <source>
        <dbReference type="SAM" id="SignalP"/>
    </source>
</evidence>
<organism evidence="2 3">
    <name type="scientific">Suicoccus acidiformans</name>
    <dbReference type="NCBI Taxonomy" id="2036206"/>
    <lineage>
        <taxon>Bacteria</taxon>
        <taxon>Bacillati</taxon>
        <taxon>Bacillota</taxon>
        <taxon>Bacilli</taxon>
        <taxon>Lactobacillales</taxon>
        <taxon>Aerococcaceae</taxon>
        <taxon>Suicoccus</taxon>
    </lineage>
</organism>
<sequence length="317" mass="34014">MKKTKQFIIRLFVALIGLVSLMNPATVAQAQEELNIGILQHVEHESFTEAVAGLQETLDKQADYSVQWDLQNANGDMTTLQSLAEKLVRDNDILVAVGTPAAQTLAAMEKEKPIFFLCITAPIEAGLVDSIEKPGANITGTSNLAPLEDQINLLLNNISDIQTVGMIHNSSEVNSSVLVEEAKKILQAQDIAVEVGTITGSNDIQQVFSSLLEKVDAMLLVSDNTVDSAIALVGDMLVDAGKPSVGSTDAIVRANGMMTISTPYVQYGEQTAQMVLRHLQEGIAPGDMPVEYADSVELTLNEDNLQAIGVDPSIIQE</sequence>
<dbReference type="Proteomes" id="UP000263232">
    <property type="component" value="Chromosome"/>
</dbReference>
<dbReference type="InterPro" id="IPR028082">
    <property type="entry name" value="Peripla_BP_I"/>
</dbReference>
<feature type="chain" id="PRO_5017079204" evidence="1">
    <location>
        <begin position="31"/>
        <end position="317"/>
    </location>
</feature>
<evidence type="ECO:0000313" key="2">
    <source>
        <dbReference type="EMBL" id="AXY26607.1"/>
    </source>
</evidence>
<keyword evidence="1" id="KW-0732">Signal</keyword>
<dbReference type="RefSeq" id="WP_118991462.1">
    <property type="nucleotide sequence ID" value="NZ_CP023434.1"/>
</dbReference>